<feature type="domain" description="SF4 helicase" evidence="12">
    <location>
        <begin position="170"/>
        <end position="435"/>
    </location>
</feature>
<evidence type="ECO:0000313" key="13">
    <source>
        <dbReference type="EMBL" id="SOQ06524.1"/>
    </source>
</evidence>
<dbReference type="RefSeq" id="WP_104719975.1">
    <property type="nucleotide sequence ID" value="NZ_ODAL01000034.1"/>
</dbReference>
<dbReference type="GO" id="GO:0005524">
    <property type="term" value="F:ATP binding"/>
    <property type="evidence" value="ECO:0007669"/>
    <property type="project" value="UniProtKB-KW"/>
</dbReference>
<keyword evidence="9" id="KW-0413">Isomerase</keyword>
<dbReference type="Pfam" id="PF03796">
    <property type="entry name" value="DnaB_C"/>
    <property type="match status" value="1"/>
</dbReference>
<dbReference type="AlphaFoldDB" id="A0AB38E964"/>
<evidence type="ECO:0000256" key="9">
    <source>
        <dbReference type="ARBA" id="ARBA00023235"/>
    </source>
</evidence>
<dbReference type="GO" id="GO:0005829">
    <property type="term" value="C:cytosol"/>
    <property type="evidence" value="ECO:0007669"/>
    <property type="project" value="TreeGrafter"/>
</dbReference>
<keyword evidence="2" id="KW-0639">Primosome</keyword>
<comment type="caution">
    <text evidence="13">The sequence shown here is derived from an EMBL/GenBank/DDBJ whole genome shotgun (WGS) entry which is preliminary data.</text>
</comment>
<dbReference type="Gene3D" id="3.40.50.300">
    <property type="entry name" value="P-loop containing nucleotide triphosphate hydrolases"/>
    <property type="match status" value="1"/>
</dbReference>
<evidence type="ECO:0000256" key="10">
    <source>
        <dbReference type="ARBA" id="ARBA00044969"/>
    </source>
</evidence>
<evidence type="ECO:0000256" key="7">
    <source>
        <dbReference type="ARBA" id="ARBA00022840"/>
    </source>
</evidence>
<organism evidence="13 14">
    <name type="scientific">Pseudomonas syringae pv. persicae</name>
    <dbReference type="NCBI Taxonomy" id="237306"/>
    <lineage>
        <taxon>Bacteria</taxon>
        <taxon>Pseudomonadati</taxon>
        <taxon>Pseudomonadota</taxon>
        <taxon>Gammaproteobacteria</taxon>
        <taxon>Pseudomonadales</taxon>
        <taxon>Pseudomonadaceae</taxon>
        <taxon>Pseudomonas</taxon>
    </lineage>
</organism>
<dbReference type="SUPFAM" id="SSF52540">
    <property type="entry name" value="P-loop containing nucleoside triphosphate hydrolases"/>
    <property type="match status" value="1"/>
</dbReference>
<dbReference type="GO" id="GO:0043139">
    <property type="term" value="F:5'-3' DNA helicase activity"/>
    <property type="evidence" value="ECO:0007669"/>
    <property type="project" value="UniProtKB-EC"/>
</dbReference>
<proteinExistence type="inferred from homology"/>
<comment type="catalytic activity">
    <reaction evidence="11">
        <text>ATP + H2O = ADP + phosphate + H(+)</text>
        <dbReference type="Rhea" id="RHEA:13065"/>
        <dbReference type="ChEBI" id="CHEBI:15377"/>
        <dbReference type="ChEBI" id="CHEBI:15378"/>
        <dbReference type="ChEBI" id="CHEBI:30616"/>
        <dbReference type="ChEBI" id="CHEBI:43474"/>
        <dbReference type="ChEBI" id="CHEBI:456216"/>
        <dbReference type="EC" id="5.6.2.3"/>
    </reaction>
</comment>
<dbReference type="SUPFAM" id="SSF48024">
    <property type="entry name" value="N-terminal domain of DnaB helicase"/>
    <property type="match status" value="1"/>
</dbReference>
<evidence type="ECO:0000313" key="14">
    <source>
        <dbReference type="Proteomes" id="UP000237580"/>
    </source>
</evidence>
<evidence type="ECO:0000256" key="6">
    <source>
        <dbReference type="ARBA" id="ARBA00022806"/>
    </source>
</evidence>
<dbReference type="PANTHER" id="PTHR30153">
    <property type="entry name" value="REPLICATIVE DNA HELICASE DNAB"/>
    <property type="match status" value="1"/>
</dbReference>
<reference evidence="13 14" key="1">
    <citation type="submission" date="2017-11" db="EMBL/GenBank/DDBJ databases">
        <authorList>
            <person name="Blom J."/>
        </authorList>
    </citation>
    <scope>NUCLEOTIDE SEQUENCE [LARGE SCALE GENOMIC DNA]</scope>
    <source>
        <strain evidence="13">NCPPB 2254</strain>
    </source>
</reference>
<dbReference type="Proteomes" id="UP000237580">
    <property type="component" value="Unassembled WGS sequence"/>
</dbReference>
<dbReference type="PANTHER" id="PTHR30153:SF2">
    <property type="entry name" value="REPLICATIVE DNA HELICASE"/>
    <property type="match status" value="1"/>
</dbReference>
<sequence>MSRDLYSLEAEHGLLGALLLDASLFDAITARITTADFAYDDNAALYQAIIDTHATGQPVDVVTVGIEYPDLPSGERTLAYASEIAKNIPSTANWAGYQRIVLERSALRRVVEVADVIRDSASENRPLAEIVALAQQATADLRDLEPDTPKYLPVSDYVLQAAESVNDKANGLAPSWQSTGLVDLDALMRGIRPKKVTIIAGVPASGKTTLALQMAQFNAVKKGEPWLVFSLEMPGEELGLRTIASLGGIQLSRLDEPATKMEDDDWARVTSAAAQTLDKPMFINDDPNLSASAIRAIARDCQRKHGLAGIMVDYLSLVKPDKPGRSRSEEVGATSKAFLRLAKELGIPVIALAQMNREYAKRAGKKPQMSDLRDSGEVEADASCILMLHRDPESEAGQNGVTEIIQVKSRHARAGSCLLQQQGEYGRFVNFAGNPYTTDEEVEMGRNFANRGYRGRAGNE</sequence>
<dbReference type="PROSITE" id="PS51199">
    <property type="entry name" value="SF4_HELICASE"/>
    <property type="match status" value="1"/>
</dbReference>
<evidence type="ECO:0000256" key="11">
    <source>
        <dbReference type="ARBA" id="ARBA00048954"/>
    </source>
</evidence>
<dbReference type="GO" id="GO:0016787">
    <property type="term" value="F:hydrolase activity"/>
    <property type="evidence" value="ECO:0007669"/>
    <property type="project" value="UniProtKB-KW"/>
</dbReference>
<keyword evidence="5" id="KW-0378">Hydrolase</keyword>
<dbReference type="GO" id="GO:1990077">
    <property type="term" value="C:primosome complex"/>
    <property type="evidence" value="ECO:0007669"/>
    <property type="project" value="UniProtKB-KW"/>
</dbReference>
<comment type="similarity">
    <text evidence="1">Belongs to the helicase family. DnaB subfamily.</text>
</comment>
<keyword evidence="4" id="KW-0547">Nucleotide-binding</keyword>
<keyword evidence="3" id="KW-0235">DNA replication</keyword>
<evidence type="ECO:0000256" key="3">
    <source>
        <dbReference type="ARBA" id="ARBA00022705"/>
    </source>
</evidence>
<dbReference type="Gene3D" id="1.10.860.10">
    <property type="entry name" value="DNAb Helicase, Chain A"/>
    <property type="match status" value="1"/>
</dbReference>
<evidence type="ECO:0000256" key="1">
    <source>
        <dbReference type="ARBA" id="ARBA00008428"/>
    </source>
</evidence>
<keyword evidence="7" id="KW-0067">ATP-binding</keyword>
<dbReference type="EMBL" id="ODAM01000030">
    <property type="protein sequence ID" value="SOQ06524.1"/>
    <property type="molecule type" value="Genomic_DNA"/>
</dbReference>
<evidence type="ECO:0000256" key="5">
    <source>
        <dbReference type="ARBA" id="ARBA00022801"/>
    </source>
</evidence>
<dbReference type="Pfam" id="PF00772">
    <property type="entry name" value="DnaB"/>
    <property type="match status" value="1"/>
</dbReference>
<keyword evidence="8" id="KW-0238">DNA-binding</keyword>
<dbReference type="InterPro" id="IPR036185">
    <property type="entry name" value="DNA_heli_DnaB-like_N_sf"/>
</dbReference>
<dbReference type="InterPro" id="IPR007694">
    <property type="entry name" value="DNA_helicase_DnaB-like_C"/>
</dbReference>
<dbReference type="InterPro" id="IPR007693">
    <property type="entry name" value="DNA_helicase_DnaB-like_N"/>
</dbReference>
<evidence type="ECO:0000256" key="2">
    <source>
        <dbReference type="ARBA" id="ARBA00022515"/>
    </source>
</evidence>
<accession>A0AB38E964</accession>
<dbReference type="InterPro" id="IPR016136">
    <property type="entry name" value="DNA_helicase_N/primase_C"/>
</dbReference>
<keyword evidence="6" id="KW-0347">Helicase</keyword>
<evidence type="ECO:0000256" key="4">
    <source>
        <dbReference type="ARBA" id="ARBA00022741"/>
    </source>
</evidence>
<evidence type="ECO:0000259" key="12">
    <source>
        <dbReference type="PROSITE" id="PS51199"/>
    </source>
</evidence>
<evidence type="ECO:0000256" key="8">
    <source>
        <dbReference type="ARBA" id="ARBA00023125"/>
    </source>
</evidence>
<dbReference type="GO" id="GO:0006269">
    <property type="term" value="P:DNA replication, synthesis of primer"/>
    <property type="evidence" value="ECO:0007669"/>
    <property type="project" value="UniProtKB-KW"/>
</dbReference>
<name>A0AB38E964_9PSED</name>
<dbReference type="EC" id="5.6.2.3" evidence="10"/>
<gene>
    <name evidence="13" type="ORF">NCPPB2254_00866</name>
</gene>
<dbReference type="InterPro" id="IPR027417">
    <property type="entry name" value="P-loop_NTPase"/>
</dbReference>
<protein>
    <recommendedName>
        <fullName evidence="10">DNA 5'-3' helicase</fullName>
        <ecNumber evidence="10">5.6.2.3</ecNumber>
    </recommendedName>
</protein>
<dbReference type="GO" id="GO:0003677">
    <property type="term" value="F:DNA binding"/>
    <property type="evidence" value="ECO:0007669"/>
    <property type="project" value="UniProtKB-KW"/>
</dbReference>